<organism evidence="1 2">
    <name type="scientific">Lentisphaera araneosa HTCC2155</name>
    <dbReference type="NCBI Taxonomy" id="313628"/>
    <lineage>
        <taxon>Bacteria</taxon>
        <taxon>Pseudomonadati</taxon>
        <taxon>Lentisphaerota</taxon>
        <taxon>Lentisphaeria</taxon>
        <taxon>Lentisphaerales</taxon>
        <taxon>Lentisphaeraceae</taxon>
        <taxon>Lentisphaera</taxon>
    </lineage>
</organism>
<name>A6DPK0_9BACT</name>
<evidence type="ECO:0000313" key="1">
    <source>
        <dbReference type="EMBL" id="EDM26496.1"/>
    </source>
</evidence>
<proteinExistence type="predicted"/>
<dbReference type="EMBL" id="ABCK01000016">
    <property type="protein sequence ID" value="EDM26496.1"/>
    <property type="molecule type" value="Genomic_DNA"/>
</dbReference>
<dbReference type="STRING" id="313628.LNTAR_05959"/>
<dbReference type="RefSeq" id="WP_007279782.1">
    <property type="nucleotide sequence ID" value="NZ_ABCK01000016.1"/>
</dbReference>
<protein>
    <recommendedName>
        <fullName evidence="3">VCBS repeat-containing protein</fullName>
    </recommendedName>
</protein>
<dbReference type="AlphaFoldDB" id="A6DPK0"/>
<sequence length="712" mass="81672">MKYWIAIALISALSVNAEDSFKGWKEMRVIKSEKSEIYVDDFLHNGQDTLMLINHIQGRLDFYHYIAASERENEKADDSPNALPTANEFKLTELPITRPIEAVKNISTKDKKGILVQTLYPDELSYYEKNKDGWEEKQKWKLITDEFHGLPIIIDGNTAYISAKKGIQKITLDKESRVSHLEPRDNNVNRVWWWYTDVDGDKKKDIVEWVSGKLKFLKKSKNDNFLPSVELHEENFSHAELGEGKNGANFFLISNQQDNLLGRYVLKDDKEIKEFGKTTSLPLEKASLKLNTSLLIDGQKTLVQVDNNNSLFKLFVNKDQSWHAANTFPGIRDVESIAAPLAKEGKVLIHVKNSPRLFSSEWTNNRLSYPSPWPAKGKTPKDQVILKLARTEGITWWVTRSGKDLELHTWSKTDKEPKSSLFKGIGDKVEDVNWLGGTKIIYRQKYRQELMFSKLHEEHVVTVELSKFKKANLNEFSFVINSKNDSQALRLVGGILTWLNAKLDPIDQINLPNSSKIRAYVQLNGEEAYALDQTGRNIHRLKKDESGIYRSQSEDEVIGSNMIFKDPVFDLVSLSSRALTLLEKGASKKLSLQSSIDKRLLDIQGVKKTHISDYRLMDVTGNKRKDLLVMDYPNRRLSLLEIDNKFQAKKTLSWTVFDDKKYPYGGGRKSQDDNSQPQEVISADFDQDGKQDLVMMCHDRIIFYLGDKEQAK</sequence>
<comment type="caution">
    <text evidence="1">The sequence shown here is derived from an EMBL/GenBank/DDBJ whole genome shotgun (WGS) entry which is preliminary data.</text>
</comment>
<evidence type="ECO:0000313" key="2">
    <source>
        <dbReference type="Proteomes" id="UP000004947"/>
    </source>
</evidence>
<accession>A6DPK0</accession>
<dbReference type="Proteomes" id="UP000004947">
    <property type="component" value="Unassembled WGS sequence"/>
</dbReference>
<gene>
    <name evidence="1" type="ORF">LNTAR_05959</name>
</gene>
<evidence type="ECO:0008006" key="3">
    <source>
        <dbReference type="Google" id="ProtNLM"/>
    </source>
</evidence>
<dbReference type="eggNOG" id="ENOG5033T38">
    <property type="taxonomic scope" value="Bacteria"/>
</dbReference>
<keyword evidence="2" id="KW-1185">Reference proteome</keyword>
<dbReference type="OrthoDB" id="221146at2"/>
<reference evidence="1 2" key="1">
    <citation type="journal article" date="2010" name="J. Bacteriol.">
        <title>Genome sequence of Lentisphaera araneosa HTCC2155T, the type species of the order Lentisphaerales in the phylum Lentisphaerae.</title>
        <authorList>
            <person name="Thrash J.C."/>
            <person name="Cho J.C."/>
            <person name="Vergin K.L."/>
            <person name="Morris R.M."/>
            <person name="Giovannoni S.J."/>
        </authorList>
    </citation>
    <scope>NUCLEOTIDE SEQUENCE [LARGE SCALE GENOMIC DNA]</scope>
    <source>
        <strain evidence="1 2">HTCC2155</strain>
    </source>
</reference>